<accession>A0A0A2C6A8</accession>
<organism evidence="2 3">
    <name type="scientific">Prochlorococcus marinus str. PAC1</name>
    <dbReference type="NCBI Taxonomy" id="59924"/>
    <lineage>
        <taxon>Bacteria</taxon>
        <taxon>Bacillati</taxon>
        <taxon>Cyanobacteriota</taxon>
        <taxon>Cyanophyceae</taxon>
        <taxon>Synechococcales</taxon>
        <taxon>Prochlorococcaceae</taxon>
        <taxon>Prochlorococcus</taxon>
    </lineage>
</organism>
<dbReference type="EMBL" id="JNAX01000013">
    <property type="protein sequence ID" value="KGG20164.1"/>
    <property type="molecule type" value="Genomic_DNA"/>
</dbReference>
<evidence type="ECO:0000313" key="2">
    <source>
        <dbReference type="EMBL" id="KGG20164.1"/>
    </source>
</evidence>
<name>A0A0A2C6A8_PROMR</name>
<feature type="transmembrane region" description="Helical" evidence="1">
    <location>
        <begin position="12"/>
        <end position="29"/>
    </location>
</feature>
<keyword evidence="1" id="KW-1133">Transmembrane helix</keyword>
<evidence type="ECO:0000313" key="3">
    <source>
        <dbReference type="Proteomes" id="UP000030392"/>
    </source>
</evidence>
<reference evidence="3" key="1">
    <citation type="journal article" date="2014" name="Sci. Data">
        <title>Genomes of diverse isolates of the marine cyanobacterium Prochlorococcus.</title>
        <authorList>
            <person name="Biller S."/>
            <person name="Berube P."/>
            <person name="Thompson J."/>
            <person name="Kelly L."/>
            <person name="Roggensack S."/>
            <person name="Awad L."/>
            <person name="Roache-Johnson K."/>
            <person name="Ding H."/>
            <person name="Giovannoni S.J."/>
            <person name="Moore L.R."/>
            <person name="Chisholm S.W."/>
        </authorList>
    </citation>
    <scope>NUCLEOTIDE SEQUENCE [LARGE SCALE GENOMIC DNA]</scope>
    <source>
        <strain evidence="3">PAC1</strain>
    </source>
</reference>
<keyword evidence="1" id="KW-0472">Membrane</keyword>
<protein>
    <submittedName>
        <fullName evidence="2">Uncharacterized protein</fullName>
    </submittedName>
</protein>
<dbReference type="RefSeq" id="WP_011295015.1">
    <property type="nucleotide sequence ID" value="NZ_CP138967.1"/>
</dbReference>
<keyword evidence="1" id="KW-0812">Transmembrane</keyword>
<proteinExistence type="predicted"/>
<dbReference type="AlphaFoldDB" id="A0A0A2C6A8"/>
<sequence>MHPVFHSEFIGLDWPILFIGHIIMFWSLTKRLDWSWIPLTDHEKLCGNKGDAYRAQVSSLERTFQNS</sequence>
<dbReference type="Proteomes" id="UP000030392">
    <property type="component" value="Unassembled WGS sequence"/>
</dbReference>
<evidence type="ECO:0000256" key="1">
    <source>
        <dbReference type="SAM" id="Phobius"/>
    </source>
</evidence>
<gene>
    <name evidence="2" type="ORF">EV03_1365</name>
</gene>
<comment type="caution">
    <text evidence="2">The sequence shown here is derived from an EMBL/GenBank/DDBJ whole genome shotgun (WGS) entry which is preliminary data.</text>
</comment>